<organism evidence="1 2">
    <name type="scientific">Holdemanella biformis</name>
    <dbReference type="NCBI Taxonomy" id="1735"/>
    <lineage>
        <taxon>Bacteria</taxon>
        <taxon>Bacillati</taxon>
        <taxon>Bacillota</taxon>
        <taxon>Erysipelotrichia</taxon>
        <taxon>Erysipelotrichales</taxon>
        <taxon>Erysipelotrichaceae</taxon>
        <taxon>Holdemanella</taxon>
    </lineage>
</organism>
<dbReference type="EMBL" id="QSGD01000014">
    <property type="protein sequence ID" value="RHB07217.1"/>
    <property type="molecule type" value="Genomic_DNA"/>
</dbReference>
<proteinExistence type="predicted"/>
<evidence type="ECO:0000313" key="2">
    <source>
        <dbReference type="Proteomes" id="UP000285288"/>
    </source>
</evidence>
<gene>
    <name evidence="1" type="ORF">DW907_05110</name>
</gene>
<name>A0A413UD36_9FIRM</name>
<dbReference type="InterPro" id="IPR029465">
    <property type="entry name" value="ATPgrasp_TupA"/>
</dbReference>
<evidence type="ECO:0000313" key="1">
    <source>
        <dbReference type="EMBL" id="RHB07217.1"/>
    </source>
</evidence>
<keyword evidence="1" id="KW-0808">Transferase</keyword>
<reference evidence="1 2" key="1">
    <citation type="submission" date="2018-08" db="EMBL/GenBank/DDBJ databases">
        <title>A genome reference for cultivated species of the human gut microbiota.</title>
        <authorList>
            <person name="Zou Y."/>
            <person name="Xue W."/>
            <person name="Luo G."/>
        </authorList>
    </citation>
    <scope>NUCLEOTIDE SEQUENCE [LARGE SCALE GENOMIC DNA]</scope>
    <source>
        <strain evidence="1 2">AM42-13AC</strain>
    </source>
</reference>
<sequence length="290" mass="34486">MNIRDILVQKVGKIIPDRLYIQIKYLKCFGKRCNFRNPQTFNEKLQWLKLYDHKPEYTVMVDKYMVREYISDKIGEQYLIPLLGVWNDPDEIDFNALPNQFVLKCNHNSGVGMCICKDKTKLDVEKVKKNLRRGINQDYYLTGREWPYKNVTRKIIAEKFMVDDSVSELRDYKFYCFNGTVKLLMIASNRFSKEQTCFDYFDREYKHVNLVWGNPNSKSYPDKPKTFDKMVKISEKLSAGVPHVRVDLYECNGKVYFGELTFFDGSGFEKFENEEWNYKLGKMIQLPKEE</sequence>
<dbReference type="Proteomes" id="UP000285288">
    <property type="component" value="Unassembled WGS sequence"/>
</dbReference>
<accession>A0A413UD36</accession>
<dbReference type="Pfam" id="PF14305">
    <property type="entry name" value="ATPgrasp_TupA"/>
    <property type="match status" value="1"/>
</dbReference>
<dbReference type="GO" id="GO:0016740">
    <property type="term" value="F:transferase activity"/>
    <property type="evidence" value="ECO:0007669"/>
    <property type="project" value="UniProtKB-KW"/>
</dbReference>
<protein>
    <submittedName>
        <fullName evidence="1">Glycosyl transferase</fullName>
    </submittedName>
</protein>
<dbReference type="RefSeq" id="WP_118011163.1">
    <property type="nucleotide sequence ID" value="NZ_QSGD01000014.1"/>
</dbReference>
<dbReference type="AlphaFoldDB" id="A0A413UD36"/>
<comment type="caution">
    <text evidence="1">The sequence shown here is derived from an EMBL/GenBank/DDBJ whole genome shotgun (WGS) entry which is preliminary data.</text>
</comment>